<evidence type="ECO:0000313" key="3">
    <source>
        <dbReference type="Proteomes" id="UP001157034"/>
    </source>
</evidence>
<dbReference type="SUPFAM" id="SSF53850">
    <property type="entry name" value="Periplasmic binding protein-like II"/>
    <property type="match status" value="1"/>
</dbReference>
<dbReference type="PANTHER" id="PTHR43649:SF30">
    <property type="entry name" value="ABC TRANSPORTER SUBSTRATE-BINDING PROTEIN"/>
    <property type="match status" value="1"/>
</dbReference>
<dbReference type="Proteomes" id="UP001157034">
    <property type="component" value="Unassembled WGS sequence"/>
</dbReference>
<dbReference type="RefSeq" id="WP_284253612.1">
    <property type="nucleotide sequence ID" value="NZ_BAAAQO010000002.1"/>
</dbReference>
<feature type="signal peptide" evidence="1">
    <location>
        <begin position="1"/>
        <end position="28"/>
    </location>
</feature>
<dbReference type="PROSITE" id="PS51257">
    <property type="entry name" value="PROKAR_LIPOPROTEIN"/>
    <property type="match status" value="1"/>
</dbReference>
<protein>
    <submittedName>
        <fullName evidence="2">Lipoprotein</fullName>
    </submittedName>
</protein>
<keyword evidence="3" id="KW-1185">Reference proteome</keyword>
<keyword evidence="2" id="KW-0449">Lipoprotein</keyword>
<organism evidence="2 3">
    <name type="scientific">Pseudolysinimonas kribbensis</name>
    <dbReference type="NCBI Taxonomy" id="433641"/>
    <lineage>
        <taxon>Bacteria</taxon>
        <taxon>Bacillati</taxon>
        <taxon>Actinomycetota</taxon>
        <taxon>Actinomycetes</taxon>
        <taxon>Micrococcales</taxon>
        <taxon>Microbacteriaceae</taxon>
        <taxon>Pseudolysinimonas</taxon>
    </lineage>
</organism>
<sequence>MSNFHVRSVGRRLAAGLLVAGIAIAVTACSSGGATPTASATSSKPGEISGNIRFSWWGSTARSALIDQVISQFEAKYPNVTVSGEPQANFPDYWTQLSVEAAAKNVPCVAMQATTYLANYTNPSVLMPLNSLIKDGTISTDGIPESIINGGRANGASSGSIYMIGTGASSTTLVWNTTMAKQYGIPALTTKMTWDDYTKWLIAAQKKLPAGVSAIDIQGEWNAMDMLYAYARGYGDDIYVKTKTGYKLGVTQKTLTDYFDWWANLQKAGVTTTPAQASEEPTTAGDDYLAQGKALVEVATSNLLADQTTLNASKQVAAATYFPYGPAKTNGNVFDVSGPSIAADCADKPAAAAFVNFWINDPTAVATFASNLGAVTNPKLLAPQLTATTNDPATTASLKFNDQMLKDNFPVQVHAAGYPTLLTQLQTVVQNVQFGRQSAKAAASTFISEANATLAQAAAAQ</sequence>
<proteinExistence type="predicted"/>
<feature type="chain" id="PRO_5047204900" evidence="1">
    <location>
        <begin position="29"/>
        <end position="461"/>
    </location>
</feature>
<evidence type="ECO:0000256" key="1">
    <source>
        <dbReference type="SAM" id="SignalP"/>
    </source>
</evidence>
<gene>
    <name evidence="2" type="ORF">GCM10025881_15370</name>
</gene>
<keyword evidence="1" id="KW-0732">Signal</keyword>
<comment type="caution">
    <text evidence="2">The sequence shown here is derived from an EMBL/GenBank/DDBJ whole genome shotgun (WGS) entry which is preliminary data.</text>
</comment>
<evidence type="ECO:0000313" key="2">
    <source>
        <dbReference type="EMBL" id="GMA94713.1"/>
    </source>
</evidence>
<reference evidence="3" key="1">
    <citation type="journal article" date="2019" name="Int. J. Syst. Evol. Microbiol.">
        <title>The Global Catalogue of Microorganisms (GCM) 10K type strain sequencing project: providing services to taxonomists for standard genome sequencing and annotation.</title>
        <authorList>
            <consortium name="The Broad Institute Genomics Platform"/>
            <consortium name="The Broad Institute Genome Sequencing Center for Infectious Disease"/>
            <person name="Wu L."/>
            <person name="Ma J."/>
        </authorList>
    </citation>
    <scope>NUCLEOTIDE SEQUENCE [LARGE SCALE GENOMIC DNA]</scope>
    <source>
        <strain evidence="3">NBRC 108894</strain>
    </source>
</reference>
<accession>A0ABQ6K576</accession>
<dbReference type="Gene3D" id="3.40.190.10">
    <property type="entry name" value="Periplasmic binding protein-like II"/>
    <property type="match status" value="2"/>
</dbReference>
<dbReference type="EMBL" id="BSVB01000001">
    <property type="protein sequence ID" value="GMA94713.1"/>
    <property type="molecule type" value="Genomic_DNA"/>
</dbReference>
<dbReference type="PANTHER" id="PTHR43649">
    <property type="entry name" value="ARABINOSE-BINDING PROTEIN-RELATED"/>
    <property type="match status" value="1"/>
</dbReference>
<dbReference type="InterPro" id="IPR050490">
    <property type="entry name" value="Bact_solute-bd_prot1"/>
</dbReference>
<name>A0ABQ6K576_9MICO</name>